<dbReference type="RefSeq" id="WP_061482717.1">
    <property type="nucleotide sequence ID" value="NZ_ANBO01000042.1"/>
</dbReference>
<dbReference type="GeneID" id="74301519"/>
<keyword evidence="2" id="KW-1185">Reference proteome</keyword>
<proteinExistence type="predicted"/>
<reference evidence="1 2" key="1">
    <citation type="submission" date="2012-10" db="EMBL/GenBank/DDBJ databases">
        <title>The draft sequence of the Mycobacterium pheli genome.</title>
        <authorList>
            <person name="Pettersson B.M.F."/>
            <person name="Das S."/>
            <person name="Dasgupta S."/>
            <person name="Bhattacharya A."/>
            <person name="Kirsebom L.A."/>
        </authorList>
    </citation>
    <scope>NUCLEOTIDE SEQUENCE [LARGE SCALE GENOMIC DNA]</scope>
    <source>
        <strain evidence="1 2">CCUG 21000</strain>
    </source>
</reference>
<dbReference type="Proteomes" id="UP000325690">
    <property type="component" value="Unassembled WGS sequence"/>
</dbReference>
<comment type="caution">
    <text evidence="1">The sequence shown here is derived from an EMBL/GenBank/DDBJ whole genome shotgun (WGS) entry which is preliminary data.</text>
</comment>
<protein>
    <submittedName>
        <fullName evidence="1">Uncharacterized protein</fullName>
    </submittedName>
</protein>
<accession>A0A5N5VB53</accession>
<evidence type="ECO:0000313" key="2">
    <source>
        <dbReference type="Proteomes" id="UP000325690"/>
    </source>
</evidence>
<dbReference type="EMBL" id="ANBP01000006">
    <property type="protein sequence ID" value="KAB7757739.1"/>
    <property type="molecule type" value="Genomic_DNA"/>
</dbReference>
<organism evidence="1 2">
    <name type="scientific">Mycolicibacterium phlei DSM 43239 = CCUG 21000</name>
    <dbReference type="NCBI Taxonomy" id="1226750"/>
    <lineage>
        <taxon>Bacteria</taxon>
        <taxon>Bacillati</taxon>
        <taxon>Actinomycetota</taxon>
        <taxon>Actinomycetes</taxon>
        <taxon>Mycobacteriales</taxon>
        <taxon>Mycobacteriaceae</taxon>
        <taxon>Mycolicibacterium</taxon>
    </lineage>
</organism>
<dbReference type="AlphaFoldDB" id="A0A5N5VB53"/>
<evidence type="ECO:0000313" key="1">
    <source>
        <dbReference type="EMBL" id="KAB7757739.1"/>
    </source>
</evidence>
<name>A0A5N5VB53_MYCPH</name>
<gene>
    <name evidence="1" type="ORF">MPHL21000_06530</name>
</gene>
<sequence length="118" mass="12998">MSDSDLLDQAGRVLKQRGTGGYSPRMAAFLARRALEETIDSRYQALVGSAPPMNVRSKLVILRVLDTPEAADRAAYAWNRLSNACHLHAFEMQPSVAEVERLCEIVSELRACPLVGAR</sequence>